<proteinExistence type="inferred from homology"/>
<name>A0A1W1XPK7_9NEIS</name>
<dbReference type="GO" id="GO:0008909">
    <property type="term" value="F:isochorismate synthase activity"/>
    <property type="evidence" value="ECO:0007669"/>
    <property type="project" value="UniProtKB-EC"/>
</dbReference>
<accession>A0A1W1XPK7</accession>
<keyword evidence="8" id="KW-1185">Reference proteome</keyword>
<evidence type="ECO:0000256" key="1">
    <source>
        <dbReference type="ARBA" id="ARBA00000799"/>
    </source>
</evidence>
<evidence type="ECO:0000313" key="8">
    <source>
        <dbReference type="Proteomes" id="UP000192761"/>
    </source>
</evidence>
<dbReference type="PANTHER" id="PTHR42839:SF2">
    <property type="entry name" value="ISOCHORISMATE SYNTHASE ENTC"/>
    <property type="match status" value="1"/>
</dbReference>
<organism evidence="7 8">
    <name type="scientific">Andreprevotia lacus DSM 23236</name>
    <dbReference type="NCBI Taxonomy" id="1121001"/>
    <lineage>
        <taxon>Bacteria</taxon>
        <taxon>Pseudomonadati</taxon>
        <taxon>Pseudomonadota</taxon>
        <taxon>Betaproteobacteria</taxon>
        <taxon>Neisseriales</taxon>
        <taxon>Chitinibacteraceae</taxon>
        <taxon>Andreprevotia</taxon>
    </lineage>
</organism>
<feature type="domain" description="Chorismate-utilising enzyme C-terminal" evidence="6">
    <location>
        <begin position="132"/>
        <end position="386"/>
    </location>
</feature>
<comment type="catalytic activity">
    <reaction evidence="1">
        <text>chorismate = isochorismate</text>
        <dbReference type="Rhea" id="RHEA:18985"/>
        <dbReference type="ChEBI" id="CHEBI:29748"/>
        <dbReference type="ChEBI" id="CHEBI:29780"/>
        <dbReference type="EC" id="5.4.4.2"/>
    </reaction>
</comment>
<keyword evidence="4" id="KW-0413">Isomerase</keyword>
<dbReference type="Pfam" id="PF00425">
    <property type="entry name" value="Chorismate_bind"/>
    <property type="match status" value="1"/>
</dbReference>
<sequence length="408" mass="42889">MNDIFRVPTAAASAADLLGSYHGGDAFFSSPHQTLLAQGVAATLPALPVEALADAARDLLAAHRRPGQPLPLLIGAIPFRSDAVAQLCIPARVHYGSGSAAQLLDRMQPCVATPAADVAAATATDIRHQPGKQGYQANVSQALALMQRGVLDKVVLSRSLRVAAQIDLPGLLQRLAQRNVLGYTFAVPLGDTQRTLIGASPELLLARRGRHVVSNPLAGSIPRSADPAEDQRRARGLLQSAKDLHEHAVVIDAVAAALRPFCSRLDVPAGPSLLATPTMWHLSTEMRGELADPATTSLQLALALHPTPAVCGHPTAAARDFIAEVEGFDRRYFTGLTGWCDADGDGEWAVTIRCAEVGAHDATLYAGAGIVPGSEPALEWRETSAKLNTMLGAMQLEAALADTPEVQS</sequence>
<comment type="similarity">
    <text evidence="2">Belongs to the isochorismate synthase family.</text>
</comment>
<dbReference type="Gene3D" id="3.60.120.10">
    <property type="entry name" value="Anthranilate synthase"/>
    <property type="match status" value="1"/>
</dbReference>
<dbReference type="NCBIfam" id="TIGR00543">
    <property type="entry name" value="isochor_syn"/>
    <property type="match status" value="1"/>
</dbReference>
<dbReference type="EMBL" id="FWXD01000012">
    <property type="protein sequence ID" value="SMC25899.1"/>
    <property type="molecule type" value="Genomic_DNA"/>
</dbReference>
<evidence type="ECO:0000313" key="7">
    <source>
        <dbReference type="EMBL" id="SMC25899.1"/>
    </source>
</evidence>
<evidence type="ECO:0000259" key="6">
    <source>
        <dbReference type="Pfam" id="PF00425"/>
    </source>
</evidence>
<dbReference type="GO" id="GO:0009697">
    <property type="term" value="P:salicylic acid biosynthetic process"/>
    <property type="evidence" value="ECO:0007669"/>
    <property type="project" value="TreeGrafter"/>
</dbReference>
<dbReference type="STRING" id="1121001.SAMN02745857_02327"/>
<dbReference type="InterPro" id="IPR005801">
    <property type="entry name" value="ADC_synthase"/>
</dbReference>
<dbReference type="Proteomes" id="UP000192761">
    <property type="component" value="Unassembled WGS sequence"/>
</dbReference>
<gene>
    <name evidence="7" type="ORF">SAMN02745857_02327</name>
</gene>
<evidence type="ECO:0000256" key="2">
    <source>
        <dbReference type="ARBA" id="ARBA00005297"/>
    </source>
</evidence>
<protein>
    <recommendedName>
        <fullName evidence="3">isochorismate synthase</fullName>
        <ecNumber evidence="3">5.4.4.2</ecNumber>
    </recommendedName>
    <alternativeName>
        <fullName evidence="5">Isochorismate mutase</fullName>
    </alternativeName>
</protein>
<dbReference type="OrthoDB" id="9806579at2"/>
<dbReference type="InterPro" id="IPR004561">
    <property type="entry name" value="IsoChor_synthase"/>
</dbReference>
<dbReference type="AlphaFoldDB" id="A0A1W1XPK7"/>
<dbReference type="RefSeq" id="WP_084090977.1">
    <property type="nucleotide sequence ID" value="NZ_FWXD01000012.1"/>
</dbReference>
<dbReference type="InterPro" id="IPR015890">
    <property type="entry name" value="Chorismate_C"/>
</dbReference>
<dbReference type="PANTHER" id="PTHR42839">
    <property type="entry name" value="ISOCHORISMATE SYNTHASE ENTC"/>
    <property type="match status" value="1"/>
</dbReference>
<dbReference type="SUPFAM" id="SSF56322">
    <property type="entry name" value="ADC synthase"/>
    <property type="match status" value="1"/>
</dbReference>
<evidence type="ECO:0000256" key="4">
    <source>
        <dbReference type="ARBA" id="ARBA00023235"/>
    </source>
</evidence>
<reference evidence="7 8" key="1">
    <citation type="submission" date="2017-04" db="EMBL/GenBank/DDBJ databases">
        <authorList>
            <person name="Afonso C.L."/>
            <person name="Miller P.J."/>
            <person name="Scott M.A."/>
            <person name="Spackman E."/>
            <person name="Goraichik I."/>
            <person name="Dimitrov K.M."/>
            <person name="Suarez D.L."/>
            <person name="Swayne D.E."/>
        </authorList>
    </citation>
    <scope>NUCLEOTIDE SEQUENCE [LARGE SCALE GENOMIC DNA]</scope>
    <source>
        <strain evidence="7 8">DSM 23236</strain>
    </source>
</reference>
<dbReference type="EC" id="5.4.4.2" evidence="3"/>
<evidence type="ECO:0000256" key="3">
    <source>
        <dbReference type="ARBA" id="ARBA00012824"/>
    </source>
</evidence>
<evidence type="ECO:0000256" key="5">
    <source>
        <dbReference type="ARBA" id="ARBA00041564"/>
    </source>
</evidence>